<dbReference type="InterPro" id="IPR029034">
    <property type="entry name" value="Cystine-knot_cytokine"/>
</dbReference>
<dbReference type="GO" id="GO:0009887">
    <property type="term" value="P:animal organ morphogenesis"/>
    <property type="evidence" value="ECO:0007669"/>
    <property type="project" value="TreeGrafter"/>
</dbReference>
<dbReference type="RefSeq" id="XP_013089160.2">
    <property type="nucleotide sequence ID" value="XM_013233706.2"/>
</dbReference>
<feature type="disulfide bond" evidence="4">
    <location>
        <begin position="93"/>
        <end position="142"/>
    </location>
</feature>
<dbReference type="EnsemblMetazoa" id="BGLB014450-RB">
    <property type="protein sequence ID" value="BGLB014450-PB"/>
    <property type="gene ID" value="BGLB014450"/>
</dbReference>
<evidence type="ECO:0000256" key="5">
    <source>
        <dbReference type="SAM" id="SignalP"/>
    </source>
</evidence>
<organism evidence="7 8">
    <name type="scientific">Biomphalaria glabrata</name>
    <name type="common">Bloodfluke planorb</name>
    <name type="synonym">Freshwater snail</name>
    <dbReference type="NCBI Taxonomy" id="6526"/>
    <lineage>
        <taxon>Eukaryota</taxon>
        <taxon>Metazoa</taxon>
        <taxon>Spiralia</taxon>
        <taxon>Lophotrochozoa</taxon>
        <taxon>Mollusca</taxon>
        <taxon>Gastropoda</taxon>
        <taxon>Heterobranchia</taxon>
        <taxon>Euthyneura</taxon>
        <taxon>Panpulmonata</taxon>
        <taxon>Hygrophila</taxon>
        <taxon>Lymnaeoidea</taxon>
        <taxon>Planorbidae</taxon>
        <taxon>Biomphalaria</taxon>
    </lineage>
</organism>
<dbReference type="GO" id="GO:0038098">
    <property type="term" value="P:sequestering of BMP from receptor via BMP binding"/>
    <property type="evidence" value="ECO:0007669"/>
    <property type="project" value="TreeGrafter"/>
</dbReference>
<dbReference type="VEuPathDB" id="VectorBase:BGLAX_045657"/>
<keyword evidence="3 4" id="KW-1015">Disulfide bond</keyword>
<dbReference type="SMART" id="SM00041">
    <property type="entry name" value="CT"/>
    <property type="match status" value="1"/>
</dbReference>
<dbReference type="GO" id="GO:0048018">
    <property type="term" value="F:receptor ligand activity"/>
    <property type="evidence" value="ECO:0007669"/>
    <property type="project" value="TreeGrafter"/>
</dbReference>
<comment type="caution">
    <text evidence="4">Lacks conserved residue(s) required for the propagation of feature annotation.</text>
</comment>
<proteinExistence type="predicted"/>
<sequence>MTLTDTILMLAVLVAATSAMLYSRYMPGWTSSTRSAYTSNSPSISLIRLRQGLYNLQAKSRLDARSSVFSRDRCTVQGLILRLHPPLRADDNCETAYIQTSGCRGSCPSYSQVEQRNLTNIFYSCSCCQPIRFTPAVAVLPCRNGQHIRVPFKKVQACACRPCDVNEAPLEIAKLRDLLTKAAVDTPLPIG</sequence>
<dbReference type="PROSITE" id="PS01185">
    <property type="entry name" value="CTCK_1"/>
    <property type="match status" value="1"/>
</dbReference>
<evidence type="ECO:0000313" key="8">
    <source>
        <dbReference type="Proteomes" id="UP000076420"/>
    </source>
</evidence>
<evidence type="ECO:0000256" key="3">
    <source>
        <dbReference type="ARBA" id="ARBA00023157"/>
    </source>
</evidence>
<dbReference type="PANTHER" id="PTHR15283">
    <property type="entry name" value="GREMLIN 1"/>
    <property type="match status" value="1"/>
</dbReference>
<dbReference type="InterPro" id="IPR006207">
    <property type="entry name" value="Cys_knot_C"/>
</dbReference>
<dbReference type="PROSITE" id="PS01225">
    <property type="entry name" value="CTCK_2"/>
    <property type="match status" value="1"/>
</dbReference>
<dbReference type="Pfam" id="PF00007">
    <property type="entry name" value="Cys_knot"/>
    <property type="match status" value="1"/>
</dbReference>
<evidence type="ECO:0000259" key="6">
    <source>
        <dbReference type="PROSITE" id="PS01225"/>
    </source>
</evidence>
<feature type="domain" description="CTCK" evidence="6">
    <location>
        <begin position="74"/>
        <end position="164"/>
    </location>
</feature>
<dbReference type="Proteomes" id="UP000076420">
    <property type="component" value="Unassembled WGS sequence"/>
</dbReference>
<evidence type="ECO:0000256" key="2">
    <source>
        <dbReference type="ARBA" id="ARBA00022525"/>
    </source>
</evidence>
<dbReference type="OrthoDB" id="6077168at2759"/>
<name>A0A1C7D019_BIOGL</name>
<dbReference type="EnsemblMetazoa" id="BGLB014450-RA">
    <property type="protein sequence ID" value="BGLB014450-PA"/>
    <property type="gene ID" value="BGLB014450"/>
</dbReference>
<keyword evidence="5" id="KW-0732">Signal</keyword>
<dbReference type="VEuPathDB" id="VectorBase:BGLB014450"/>
<comment type="subcellular location">
    <subcellularLocation>
        <location evidence="1">Secreted</location>
    </subcellularLocation>
</comment>
<dbReference type="KEGG" id="bgt:106073203"/>
<dbReference type="GO" id="GO:0005615">
    <property type="term" value="C:extracellular space"/>
    <property type="evidence" value="ECO:0007669"/>
    <property type="project" value="TreeGrafter"/>
</dbReference>
<dbReference type="AlphaFoldDB" id="A0A1C7D019"/>
<evidence type="ECO:0000256" key="1">
    <source>
        <dbReference type="ARBA" id="ARBA00004613"/>
    </source>
</evidence>
<gene>
    <name evidence="7" type="primary">106073203</name>
</gene>
<dbReference type="PANTHER" id="PTHR15283:SF4">
    <property type="entry name" value="BURSICON"/>
    <property type="match status" value="1"/>
</dbReference>
<dbReference type="GO" id="GO:0036122">
    <property type="term" value="F:BMP binding"/>
    <property type="evidence" value="ECO:0007669"/>
    <property type="project" value="TreeGrafter"/>
</dbReference>
<dbReference type="Gene3D" id="2.10.90.10">
    <property type="entry name" value="Cystine-knot cytokines"/>
    <property type="match status" value="1"/>
</dbReference>
<dbReference type="InterPro" id="IPR006208">
    <property type="entry name" value="Glyco_hormone_CN"/>
</dbReference>
<accession>A0A1C7D019</accession>
<feature type="chain" id="PRO_5008753741" description="CTCK domain-containing protein" evidence="5">
    <location>
        <begin position="20"/>
        <end position="191"/>
    </location>
</feature>
<feature type="signal peptide" evidence="5">
    <location>
        <begin position="1"/>
        <end position="19"/>
    </location>
</feature>
<evidence type="ECO:0000256" key="4">
    <source>
        <dbReference type="PROSITE-ProRule" id="PRU00039"/>
    </source>
</evidence>
<evidence type="ECO:0000313" key="7">
    <source>
        <dbReference type="EnsemblMetazoa" id="BGLB014450-PA"/>
    </source>
</evidence>
<protein>
    <recommendedName>
        <fullName evidence="6">CTCK domain-containing protein</fullName>
    </recommendedName>
</protein>
<keyword evidence="2" id="KW-0964">Secreted</keyword>
<reference evidence="7" key="1">
    <citation type="submission" date="2020-05" db="UniProtKB">
        <authorList>
            <consortium name="EnsemblMetazoa"/>
        </authorList>
    </citation>
    <scope>IDENTIFICATION</scope>
    <source>
        <strain evidence="7">BB02</strain>
    </source>
</reference>